<feature type="compositionally biased region" description="Polar residues" evidence="1">
    <location>
        <begin position="39"/>
        <end position="62"/>
    </location>
</feature>
<dbReference type="EMBL" id="JAPFFL010000016">
    <property type="protein sequence ID" value="KAJ6674378.1"/>
    <property type="molecule type" value="Genomic_DNA"/>
</dbReference>
<protein>
    <submittedName>
        <fullName evidence="2">Uncharacterized protein</fullName>
    </submittedName>
</protein>
<name>A0A9Q0NR37_SALVM</name>
<dbReference type="Proteomes" id="UP001151529">
    <property type="component" value="Chromosome 14"/>
</dbReference>
<accession>A0A9Q0NR37</accession>
<evidence type="ECO:0000313" key="2">
    <source>
        <dbReference type="EMBL" id="KAJ6674378.1"/>
    </source>
</evidence>
<comment type="caution">
    <text evidence="2">The sequence shown here is derived from an EMBL/GenBank/DDBJ whole genome shotgun (WGS) entry which is preliminary data.</text>
</comment>
<dbReference type="OrthoDB" id="2309723at2759"/>
<proteinExistence type="predicted"/>
<dbReference type="AlphaFoldDB" id="A0A9Q0NR37"/>
<keyword evidence="3" id="KW-1185">Reference proteome</keyword>
<gene>
    <name evidence="2" type="ORF">OIU85_010643</name>
</gene>
<sequence length="166" mass="17968">MLSLSAFLSSSHSPIFHHHHYRSLGHQNPPACACHSPRMSMNQNHLSDQQSPNDHPFHSNTPIVGPVTATRTPDILRPRMGAQDIDSSGLEGPGRCGHISIAGPGQDGSWEFKDSPISNEDKDISCPRKDNANGCRNLKGVYGLKRSGGYSGELRPMLMGCGEEGK</sequence>
<organism evidence="2 3">
    <name type="scientific">Salix viminalis</name>
    <name type="common">Common osier</name>
    <name type="synonym">Basket willow</name>
    <dbReference type="NCBI Taxonomy" id="40686"/>
    <lineage>
        <taxon>Eukaryota</taxon>
        <taxon>Viridiplantae</taxon>
        <taxon>Streptophyta</taxon>
        <taxon>Embryophyta</taxon>
        <taxon>Tracheophyta</taxon>
        <taxon>Spermatophyta</taxon>
        <taxon>Magnoliopsida</taxon>
        <taxon>eudicotyledons</taxon>
        <taxon>Gunneridae</taxon>
        <taxon>Pentapetalae</taxon>
        <taxon>rosids</taxon>
        <taxon>fabids</taxon>
        <taxon>Malpighiales</taxon>
        <taxon>Salicaceae</taxon>
        <taxon>Saliceae</taxon>
        <taxon>Salix</taxon>
    </lineage>
</organism>
<evidence type="ECO:0000313" key="3">
    <source>
        <dbReference type="Proteomes" id="UP001151529"/>
    </source>
</evidence>
<reference evidence="2" key="1">
    <citation type="submission" date="2022-11" db="EMBL/GenBank/DDBJ databases">
        <authorList>
            <person name="Hyden B.L."/>
            <person name="Feng K."/>
            <person name="Yates T."/>
            <person name="Jawdy S."/>
            <person name="Smart L.B."/>
            <person name="Muchero W."/>
        </authorList>
    </citation>
    <scope>NUCLEOTIDE SEQUENCE</scope>
    <source>
        <tissue evidence="2">Shoot tip</tissue>
    </source>
</reference>
<reference evidence="2" key="2">
    <citation type="journal article" date="2023" name="Int. J. Mol. Sci.">
        <title>De Novo Assembly and Annotation of 11 Diverse Shrub Willow (Salix) Genomes Reveals Novel Gene Organization in Sex-Linked Regions.</title>
        <authorList>
            <person name="Hyden B."/>
            <person name="Feng K."/>
            <person name="Yates T.B."/>
            <person name="Jawdy S."/>
            <person name="Cereghino C."/>
            <person name="Smart L.B."/>
            <person name="Muchero W."/>
        </authorList>
    </citation>
    <scope>NUCLEOTIDE SEQUENCE [LARGE SCALE GENOMIC DNA]</scope>
    <source>
        <tissue evidence="2">Shoot tip</tissue>
    </source>
</reference>
<evidence type="ECO:0000256" key="1">
    <source>
        <dbReference type="SAM" id="MobiDB-lite"/>
    </source>
</evidence>
<feature type="region of interest" description="Disordered" evidence="1">
    <location>
        <begin position="38"/>
        <end position="64"/>
    </location>
</feature>